<accession>A0AAD1UC36</accession>
<feature type="region of interest" description="Disordered" evidence="1">
    <location>
        <begin position="103"/>
        <end position="131"/>
    </location>
</feature>
<feature type="compositionally biased region" description="Low complexity" evidence="1">
    <location>
        <begin position="13"/>
        <end position="25"/>
    </location>
</feature>
<proteinExistence type="predicted"/>
<name>A0AAD1UC36_EUPCR</name>
<feature type="region of interest" description="Disordered" evidence="1">
    <location>
        <begin position="1"/>
        <end position="58"/>
    </location>
</feature>
<dbReference type="AlphaFoldDB" id="A0AAD1UC36"/>
<sequence>MEKKENVISALRTPSNSPTDTDTSNEPSKMRKKESFNFSFGAKSKESEELPSFNPSDKEFGVKVMAPQLQLISCEKKAEELIIEEKGFLSTFDKENNLNKINMLPRSSGVQPRKPRNQIQSKEISKEKSRDRTKRYLKNKEMISKSKQQNLPTAKSASNLEGILSDKNFTVMSLPRNSIQPSERSSVTTIRLHQKRNSTAKFSLPVDKIEKNSKSCACVIF</sequence>
<dbReference type="EMBL" id="CAMPGE010003543">
    <property type="protein sequence ID" value="CAI2362378.1"/>
    <property type="molecule type" value="Genomic_DNA"/>
</dbReference>
<evidence type="ECO:0000256" key="1">
    <source>
        <dbReference type="SAM" id="MobiDB-lite"/>
    </source>
</evidence>
<reference evidence="2" key="1">
    <citation type="submission" date="2023-07" db="EMBL/GenBank/DDBJ databases">
        <authorList>
            <consortium name="AG Swart"/>
            <person name="Singh M."/>
            <person name="Singh A."/>
            <person name="Seah K."/>
            <person name="Emmerich C."/>
        </authorList>
    </citation>
    <scope>NUCLEOTIDE SEQUENCE</scope>
    <source>
        <strain evidence="2">DP1</strain>
    </source>
</reference>
<dbReference type="Proteomes" id="UP001295684">
    <property type="component" value="Unassembled WGS sequence"/>
</dbReference>
<evidence type="ECO:0000313" key="2">
    <source>
        <dbReference type="EMBL" id="CAI2362378.1"/>
    </source>
</evidence>
<keyword evidence="3" id="KW-1185">Reference proteome</keyword>
<protein>
    <submittedName>
        <fullName evidence="2">Uncharacterized protein</fullName>
    </submittedName>
</protein>
<evidence type="ECO:0000313" key="3">
    <source>
        <dbReference type="Proteomes" id="UP001295684"/>
    </source>
</evidence>
<gene>
    <name evidence="2" type="ORF">ECRASSUSDP1_LOCUS3700</name>
</gene>
<comment type="caution">
    <text evidence="2">The sequence shown here is derived from an EMBL/GenBank/DDBJ whole genome shotgun (WGS) entry which is preliminary data.</text>
</comment>
<organism evidence="2 3">
    <name type="scientific">Euplotes crassus</name>
    <dbReference type="NCBI Taxonomy" id="5936"/>
    <lineage>
        <taxon>Eukaryota</taxon>
        <taxon>Sar</taxon>
        <taxon>Alveolata</taxon>
        <taxon>Ciliophora</taxon>
        <taxon>Intramacronucleata</taxon>
        <taxon>Spirotrichea</taxon>
        <taxon>Hypotrichia</taxon>
        <taxon>Euplotida</taxon>
        <taxon>Euplotidae</taxon>
        <taxon>Moneuplotes</taxon>
    </lineage>
</organism>